<dbReference type="InterPro" id="IPR037066">
    <property type="entry name" value="Plug_dom_sf"/>
</dbReference>
<dbReference type="CDD" id="cd01347">
    <property type="entry name" value="ligand_gated_channel"/>
    <property type="match status" value="1"/>
</dbReference>
<dbReference type="PANTHER" id="PTHR30069">
    <property type="entry name" value="TONB-DEPENDENT OUTER MEMBRANE RECEPTOR"/>
    <property type="match status" value="1"/>
</dbReference>
<dbReference type="EMBL" id="MN079078">
    <property type="protein sequence ID" value="QEA04022.1"/>
    <property type="molecule type" value="Genomic_DNA"/>
</dbReference>
<sequence>MHGWTKTGTGAAVMLALTAAAAAADSDDVAPPLELDYISVTAMRTPIEAFDYPGMVSVVDSGTIRERQPSTPDDILGDLPGVEFTGGPRRTGEVPSIRGLAGADVVVTLDGARQNFLSGHDGRFFVDPSLLREVEVVRGPASSLYGSGATGGVIALRTLRAEDLLAPDEHAGIWLRGGYQGVNHERHAGVTAYGRPRDDLGVLASITRRDSGTIELGDGNELTNSDDDIVSGLAKGRWQPDEDSEVELSFQRFDNDAREPNNGQGAGDENSVAKDIRADTARLRYAHDDPSDPWVDLAVSLYRNDTRVDERRLDDDGLGPEGERLRRHLDTTGLRLDNSSQTAFAGAETTVTYGVEGYRDVQDGGDASGERAGVPDAEYDFAAVFAQAELRWSAPGGMPGELLLIPGVRYDRFKASADDVDEDLSDDAVSPRLGLTWKPTRGTMLFVNRAEAFRAPTLGEAYPSGTHFQIPLGAPFGTITNRFESNPDLEPQRTQTWEFGGGLRFPDVLVDGDRFGIKLSHYEIHGDDFIDTQVRQPSPFADCNPAVPGACDGTTRSVNVAEARLWGDEIEAHYRVGRLRTSLGFSRIDGEDERTGEKLGVLTPPQVSLSARYELPATDTTVGARLLHAAEFDEVDDPSEERASYTVVDLSATWRPRRPALRGLTVRLGVDNAFDEAYSRTYTGAAEPGRNVRIALGYRLSW</sequence>
<feature type="region of interest" description="Disordered" evidence="8">
    <location>
        <begin position="254"/>
        <end position="273"/>
    </location>
</feature>
<dbReference type="InterPro" id="IPR000531">
    <property type="entry name" value="Beta-barrel_TonB"/>
</dbReference>
<evidence type="ECO:0000256" key="2">
    <source>
        <dbReference type="ARBA" id="ARBA00022448"/>
    </source>
</evidence>
<dbReference type="SUPFAM" id="SSF56935">
    <property type="entry name" value="Porins"/>
    <property type="match status" value="1"/>
</dbReference>
<dbReference type="Pfam" id="PF00593">
    <property type="entry name" value="TonB_dep_Rec_b-barrel"/>
    <property type="match status" value="1"/>
</dbReference>
<dbReference type="InterPro" id="IPR012910">
    <property type="entry name" value="Plug_dom"/>
</dbReference>
<feature type="domain" description="TonB-dependent receptor plug" evidence="10">
    <location>
        <begin position="50"/>
        <end position="153"/>
    </location>
</feature>
<evidence type="ECO:0000256" key="5">
    <source>
        <dbReference type="ARBA" id="ARBA00023077"/>
    </source>
</evidence>
<organism evidence="11">
    <name type="scientific">uncultured organism</name>
    <dbReference type="NCBI Taxonomy" id="155900"/>
    <lineage>
        <taxon>unclassified sequences</taxon>
        <taxon>environmental samples</taxon>
    </lineage>
</organism>
<name>A0A5B8R9K7_9ZZZZ</name>
<dbReference type="GO" id="GO:0044718">
    <property type="term" value="P:siderophore transmembrane transport"/>
    <property type="evidence" value="ECO:0007669"/>
    <property type="project" value="TreeGrafter"/>
</dbReference>
<dbReference type="GO" id="GO:0019867">
    <property type="term" value="C:outer membrane"/>
    <property type="evidence" value="ECO:0007669"/>
    <property type="project" value="InterPro"/>
</dbReference>
<keyword evidence="2" id="KW-0813">Transport</keyword>
<dbReference type="NCBIfam" id="TIGR01786">
    <property type="entry name" value="TonB-hemlactrns"/>
    <property type="match status" value="1"/>
</dbReference>
<keyword evidence="6" id="KW-0472">Membrane</keyword>
<evidence type="ECO:0000256" key="4">
    <source>
        <dbReference type="ARBA" id="ARBA00022729"/>
    </source>
</evidence>
<evidence type="ECO:0000256" key="8">
    <source>
        <dbReference type="SAM" id="MobiDB-lite"/>
    </source>
</evidence>
<dbReference type="PROSITE" id="PS52016">
    <property type="entry name" value="TONB_DEPENDENT_REC_3"/>
    <property type="match status" value="1"/>
</dbReference>
<evidence type="ECO:0000259" key="9">
    <source>
        <dbReference type="Pfam" id="PF00593"/>
    </source>
</evidence>
<proteinExistence type="predicted"/>
<comment type="subcellular location">
    <subcellularLocation>
        <location evidence="1">Cell outer membrane</location>
        <topology evidence="1">Multi-pass membrane protein</topology>
    </subcellularLocation>
</comment>
<dbReference type="InterPro" id="IPR010949">
    <property type="entry name" value="TonB_Hb/transfer/lactofer_rcpt"/>
</dbReference>
<evidence type="ECO:0000259" key="10">
    <source>
        <dbReference type="Pfam" id="PF07715"/>
    </source>
</evidence>
<dbReference type="InterPro" id="IPR036942">
    <property type="entry name" value="Beta-barrel_TonB_sf"/>
</dbReference>
<reference evidence="11" key="1">
    <citation type="submission" date="2019-06" db="EMBL/GenBank/DDBJ databases">
        <authorList>
            <person name="Murdoch R.W."/>
            <person name="Fathepure B."/>
        </authorList>
    </citation>
    <scope>NUCLEOTIDE SEQUENCE</scope>
</reference>
<evidence type="ECO:0000256" key="6">
    <source>
        <dbReference type="ARBA" id="ARBA00023136"/>
    </source>
</evidence>
<evidence type="ECO:0000256" key="3">
    <source>
        <dbReference type="ARBA" id="ARBA00022692"/>
    </source>
</evidence>
<keyword evidence="3" id="KW-0812">Transmembrane</keyword>
<evidence type="ECO:0000313" key="11">
    <source>
        <dbReference type="EMBL" id="QEA04022.1"/>
    </source>
</evidence>
<dbReference type="Pfam" id="PF07715">
    <property type="entry name" value="Plug"/>
    <property type="match status" value="1"/>
</dbReference>
<dbReference type="PANTHER" id="PTHR30069:SF41">
    <property type="entry name" value="HEME_HEMOPEXIN UTILIZATION PROTEIN C"/>
    <property type="match status" value="1"/>
</dbReference>
<dbReference type="NCBIfam" id="TIGR01785">
    <property type="entry name" value="TonB-hemin"/>
    <property type="match status" value="1"/>
</dbReference>
<dbReference type="InterPro" id="IPR039426">
    <property type="entry name" value="TonB-dep_rcpt-like"/>
</dbReference>
<keyword evidence="4" id="KW-0732">Signal</keyword>
<evidence type="ECO:0000256" key="7">
    <source>
        <dbReference type="ARBA" id="ARBA00023237"/>
    </source>
</evidence>
<keyword evidence="5" id="KW-0798">TonB box</keyword>
<dbReference type="AlphaFoldDB" id="A0A5B8R9K7"/>
<protein>
    <submittedName>
        <fullName evidence="11">Heme/hemopexin utilization protein C</fullName>
    </submittedName>
</protein>
<feature type="domain" description="TonB-dependent receptor-like beta-barrel" evidence="9">
    <location>
        <begin position="231"/>
        <end position="672"/>
    </location>
</feature>
<accession>A0A5B8R9K7</accession>
<dbReference type="GO" id="GO:0015232">
    <property type="term" value="F:heme transmembrane transporter activity"/>
    <property type="evidence" value="ECO:0007669"/>
    <property type="project" value="InterPro"/>
</dbReference>
<dbReference type="InterPro" id="IPR011276">
    <property type="entry name" value="TonB_haem/Hb_rcpt"/>
</dbReference>
<dbReference type="Gene3D" id="2.170.130.10">
    <property type="entry name" value="TonB-dependent receptor, plug domain"/>
    <property type="match status" value="1"/>
</dbReference>
<evidence type="ECO:0000256" key="1">
    <source>
        <dbReference type="ARBA" id="ARBA00004571"/>
    </source>
</evidence>
<keyword evidence="7" id="KW-0998">Cell outer membrane</keyword>
<gene>
    <name evidence="11" type="primary">hxuC</name>
    <name evidence="11" type="ORF">KBTEX_00323</name>
</gene>
<dbReference type="Gene3D" id="2.40.170.20">
    <property type="entry name" value="TonB-dependent receptor, beta-barrel domain"/>
    <property type="match status" value="1"/>
</dbReference>